<gene>
    <name evidence="2" type="ORF">V1264_024678</name>
</gene>
<name>A0AAN9AM60_9CAEN</name>
<dbReference type="PANTHER" id="PTHR31094:SF2">
    <property type="entry name" value="RIKEN CDNA 2310061I04 GENE"/>
    <property type="match status" value="1"/>
</dbReference>
<keyword evidence="3" id="KW-1185">Reference proteome</keyword>
<dbReference type="PANTHER" id="PTHR31094">
    <property type="entry name" value="RIKEN CDNA 2310061I04 GENE"/>
    <property type="match status" value="1"/>
</dbReference>
<dbReference type="Pfam" id="PF10184">
    <property type="entry name" value="DUF2358"/>
    <property type="match status" value="1"/>
</dbReference>
<feature type="region of interest" description="Disordered" evidence="1">
    <location>
        <begin position="264"/>
        <end position="283"/>
    </location>
</feature>
<sequence>MALHAKLLKHNILRVSKLKKLSHTTQAIERNFDRHAALSVTHTKTCVAGDGKENAASKEDAGLWSRSAHVSSLSQLDTPPPTGQQSLSLALQELLALPPQTHASVGGASYTHSALCRSAWPSLDTLPSDKIQDREKSLTVMLGPPNYLPLVVKQVSYTTDDIIACPVDEDSQVDNSVTLYDSDVSLVSELQRAHWKSLLMDQSSLSTKDIDPSVAKVASLSKVNTRHFRRHSVCVSDPAGCGLDLTDFDMVLCDAQSPHSRSPLTVQCSAGPQQSAGPGGEGPNLDQLRAVEAYFIEIIPSFFKSRMDYQVYHPNIVLENNFWGQNEVAVGIKQYAMQMMKLRALTHLKFAHVHMEVVTSDCVEEEGAVRIEWRIVGISQLKALRFWKYTAWSYNKTFREDAEWIGGVSTLTVDKDGLVTIHRLDRVTPDEGQAAKQMSLTAKLALLLGLGSPKPSLSDFSSLLCGR</sequence>
<dbReference type="EMBL" id="JBAMIC010001541">
    <property type="protein sequence ID" value="KAK7089467.1"/>
    <property type="molecule type" value="Genomic_DNA"/>
</dbReference>
<evidence type="ECO:0000256" key="1">
    <source>
        <dbReference type="SAM" id="MobiDB-lite"/>
    </source>
</evidence>
<proteinExistence type="predicted"/>
<accession>A0AAN9AM60</accession>
<evidence type="ECO:0000313" key="2">
    <source>
        <dbReference type="EMBL" id="KAK7089467.1"/>
    </source>
</evidence>
<dbReference type="InterPro" id="IPR018790">
    <property type="entry name" value="DUF2358"/>
</dbReference>
<evidence type="ECO:0000313" key="3">
    <source>
        <dbReference type="Proteomes" id="UP001374579"/>
    </source>
</evidence>
<comment type="caution">
    <text evidence="2">The sequence shown here is derived from an EMBL/GenBank/DDBJ whole genome shotgun (WGS) entry which is preliminary data.</text>
</comment>
<feature type="compositionally biased region" description="Polar residues" evidence="1">
    <location>
        <begin position="264"/>
        <end position="276"/>
    </location>
</feature>
<dbReference type="Proteomes" id="UP001374579">
    <property type="component" value="Unassembled WGS sequence"/>
</dbReference>
<dbReference type="AlphaFoldDB" id="A0AAN9AM60"/>
<organism evidence="2 3">
    <name type="scientific">Littorina saxatilis</name>
    <dbReference type="NCBI Taxonomy" id="31220"/>
    <lineage>
        <taxon>Eukaryota</taxon>
        <taxon>Metazoa</taxon>
        <taxon>Spiralia</taxon>
        <taxon>Lophotrochozoa</taxon>
        <taxon>Mollusca</taxon>
        <taxon>Gastropoda</taxon>
        <taxon>Caenogastropoda</taxon>
        <taxon>Littorinimorpha</taxon>
        <taxon>Littorinoidea</taxon>
        <taxon>Littorinidae</taxon>
        <taxon>Littorina</taxon>
    </lineage>
</organism>
<protein>
    <submittedName>
        <fullName evidence="2">Uncharacterized protein</fullName>
    </submittedName>
</protein>
<reference evidence="2 3" key="1">
    <citation type="submission" date="2024-02" db="EMBL/GenBank/DDBJ databases">
        <title>Chromosome-scale genome assembly of the rough periwinkle Littorina saxatilis.</title>
        <authorList>
            <person name="De Jode A."/>
            <person name="Faria R."/>
            <person name="Formenti G."/>
            <person name="Sims Y."/>
            <person name="Smith T.P."/>
            <person name="Tracey A."/>
            <person name="Wood J.M.D."/>
            <person name="Zagrodzka Z.B."/>
            <person name="Johannesson K."/>
            <person name="Butlin R.K."/>
            <person name="Leder E.H."/>
        </authorList>
    </citation>
    <scope>NUCLEOTIDE SEQUENCE [LARGE SCALE GENOMIC DNA]</scope>
    <source>
        <strain evidence="2">Snail1</strain>
        <tissue evidence="2">Muscle</tissue>
    </source>
</reference>